<comment type="caution">
    <text evidence="1">The sequence shown here is derived from an EMBL/GenBank/DDBJ whole genome shotgun (WGS) entry which is preliminary data.</text>
</comment>
<evidence type="ECO:0000313" key="1">
    <source>
        <dbReference type="EMBL" id="CAI9954026.1"/>
    </source>
</evidence>
<dbReference type="EMBL" id="CATOUU010000843">
    <property type="protein sequence ID" value="CAI9954026.1"/>
    <property type="molecule type" value="Genomic_DNA"/>
</dbReference>
<reference evidence="1" key="1">
    <citation type="submission" date="2023-06" db="EMBL/GenBank/DDBJ databases">
        <authorList>
            <person name="Kurt Z."/>
        </authorList>
    </citation>
    <scope>NUCLEOTIDE SEQUENCE</scope>
</reference>
<dbReference type="EMBL" id="CAXDID020000222">
    <property type="protein sequence ID" value="CAL6058734.1"/>
    <property type="molecule type" value="Genomic_DNA"/>
</dbReference>
<reference evidence="2 3" key="2">
    <citation type="submission" date="2024-07" db="EMBL/GenBank/DDBJ databases">
        <authorList>
            <person name="Akdeniz Z."/>
        </authorList>
    </citation>
    <scope>NUCLEOTIDE SEQUENCE [LARGE SCALE GENOMIC DNA]</scope>
</reference>
<accession>A0AA86UJJ4</accession>
<name>A0AA86UJJ4_9EUKA</name>
<organism evidence="1">
    <name type="scientific">Hexamita inflata</name>
    <dbReference type="NCBI Taxonomy" id="28002"/>
    <lineage>
        <taxon>Eukaryota</taxon>
        <taxon>Metamonada</taxon>
        <taxon>Diplomonadida</taxon>
        <taxon>Hexamitidae</taxon>
        <taxon>Hexamitinae</taxon>
        <taxon>Hexamita</taxon>
    </lineage>
</organism>
<sequence>MKLQMSTTFDFSTLLAQQKSIAVLNMLPMHIQNQLSMIRLNAFVSYERQFCCYFQKIIEHYVFLVTDRVQHSPQPSKLIKKLKLIGNSPQSTRFQKLLIFRLILALTRLKPQENVLEIAFCSKTLEQSNNSRNYKILYICNQSVDFNFDLLYKRVINGVQITSLNSYSCDCIVILLYCV</sequence>
<keyword evidence="3" id="KW-1185">Reference proteome</keyword>
<evidence type="ECO:0000313" key="2">
    <source>
        <dbReference type="EMBL" id="CAL6058734.1"/>
    </source>
</evidence>
<dbReference type="Proteomes" id="UP001642409">
    <property type="component" value="Unassembled WGS sequence"/>
</dbReference>
<dbReference type="AlphaFoldDB" id="A0AA86UJJ4"/>
<protein>
    <submittedName>
        <fullName evidence="2">Hypothetical_protein</fullName>
    </submittedName>
</protein>
<gene>
    <name evidence="1" type="ORF">HINF_LOCUS41671</name>
    <name evidence="2" type="ORF">HINF_LOCUS48413</name>
</gene>
<evidence type="ECO:0000313" key="3">
    <source>
        <dbReference type="Proteomes" id="UP001642409"/>
    </source>
</evidence>
<proteinExistence type="predicted"/>